<keyword evidence="2" id="KW-0479">Metal-binding</keyword>
<dbReference type="Pfam" id="PF00294">
    <property type="entry name" value="PfkB"/>
    <property type="match status" value="1"/>
</dbReference>
<dbReference type="GO" id="GO:0046872">
    <property type="term" value="F:metal ion binding"/>
    <property type="evidence" value="ECO:0007669"/>
    <property type="project" value="UniProtKB-KW"/>
</dbReference>
<dbReference type="InterPro" id="IPR036388">
    <property type="entry name" value="WH-like_DNA-bd_sf"/>
</dbReference>
<keyword evidence="1" id="KW-0808">Transferase</keyword>
<evidence type="ECO:0000313" key="5">
    <source>
        <dbReference type="EMBL" id="GGX56232.1"/>
    </source>
</evidence>
<proteinExistence type="predicted"/>
<dbReference type="InterPro" id="IPR011611">
    <property type="entry name" value="PfkB_dom"/>
</dbReference>
<dbReference type="PANTHER" id="PTHR42909">
    <property type="entry name" value="ZGC:136858"/>
    <property type="match status" value="1"/>
</dbReference>
<comment type="caution">
    <text evidence="5">The sequence shown here is derived from an EMBL/GenBank/DDBJ whole genome shotgun (WGS) entry which is preliminary data.</text>
</comment>
<sequence length="358" mass="38419">MSTNEQRLLAAIRRNPLATQQQLADELGLSRESVAGHIMRLTRQGKILGKGYLLPEQDRIVVIGGANVDLTGTSADRFRPGDSNPGHLTQSAGGVGRNIAENLARLGHDVTLVTLLGHDANGDWLRDRIQAAGIRTEGLLRHADRPTSSYLAMNDERGQLIGAIADMGIIDDLTPERLGPLQSLLVSATTVVVEANVPQPTLAWLADLPLRGRLYADAVSTAKAPRLTPLLQHLTGLKVNQNEAAAILNEPEADRATLVDRLLAFGLETLALSLGEEGLLLAGLEEQCQRPVYRADVRSDTGAGDALLAGLIHGQLTDRTLDDQAAFALGCAGMTLESDRANHPQLTEPQVLEWIAQR</sequence>
<dbReference type="GO" id="GO:0016301">
    <property type="term" value="F:kinase activity"/>
    <property type="evidence" value="ECO:0007669"/>
    <property type="project" value="UniProtKB-KW"/>
</dbReference>
<keyword evidence="3 5" id="KW-0418">Kinase</keyword>
<dbReference type="GO" id="GO:0004730">
    <property type="term" value="F:pseudouridylate synthase activity"/>
    <property type="evidence" value="ECO:0007669"/>
    <property type="project" value="TreeGrafter"/>
</dbReference>
<keyword evidence="6" id="KW-1185">Reference proteome</keyword>
<dbReference type="Pfam" id="PF13412">
    <property type="entry name" value="HTH_24"/>
    <property type="match status" value="1"/>
</dbReference>
<dbReference type="EMBL" id="BMXR01000005">
    <property type="protein sequence ID" value="GGX56232.1"/>
    <property type="molecule type" value="Genomic_DNA"/>
</dbReference>
<dbReference type="GO" id="GO:0005737">
    <property type="term" value="C:cytoplasm"/>
    <property type="evidence" value="ECO:0007669"/>
    <property type="project" value="TreeGrafter"/>
</dbReference>
<dbReference type="CDD" id="cd01941">
    <property type="entry name" value="YeiC_kinase_like"/>
    <property type="match status" value="1"/>
</dbReference>
<gene>
    <name evidence="5" type="primary">yeiI</name>
    <name evidence="5" type="ORF">GCM10007392_25030</name>
</gene>
<dbReference type="RefSeq" id="WP_189609054.1">
    <property type="nucleotide sequence ID" value="NZ_BMXR01000005.1"/>
</dbReference>
<evidence type="ECO:0000256" key="2">
    <source>
        <dbReference type="ARBA" id="ARBA00022723"/>
    </source>
</evidence>
<dbReference type="InterPro" id="IPR036390">
    <property type="entry name" value="WH_DNA-bd_sf"/>
</dbReference>
<reference evidence="5" key="1">
    <citation type="journal article" date="2014" name="Int. J. Syst. Evol. Microbiol.">
        <title>Complete genome sequence of Corynebacterium casei LMG S-19264T (=DSM 44701T), isolated from a smear-ripened cheese.</title>
        <authorList>
            <consortium name="US DOE Joint Genome Institute (JGI-PGF)"/>
            <person name="Walter F."/>
            <person name="Albersmeier A."/>
            <person name="Kalinowski J."/>
            <person name="Ruckert C."/>
        </authorList>
    </citation>
    <scope>NUCLEOTIDE SEQUENCE</scope>
    <source>
        <strain evidence="5">KCTC 22169</strain>
    </source>
</reference>
<dbReference type="AlphaFoldDB" id="A0A918KAL0"/>
<dbReference type="SUPFAM" id="SSF53613">
    <property type="entry name" value="Ribokinase-like"/>
    <property type="match status" value="1"/>
</dbReference>
<evidence type="ECO:0000259" key="4">
    <source>
        <dbReference type="Pfam" id="PF00294"/>
    </source>
</evidence>
<dbReference type="InterPro" id="IPR002173">
    <property type="entry name" value="Carboh/pur_kinase_PfkB_CS"/>
</dbReference>
<dbReference type="InterPro" id="IPR029056">
    <property type="entry name" value="Ribokinase-like"/>
</dbReference>
<dbReference type="Proteomes" id="UP000626148">
    <property type="component" value="Unassembled WGS sequence"/>
</dbReference>
<dbReference type="PANTHER" id="PTHR42909:SF1">
    <property type="entry name" value="CARBOHYDRATE KINASE PFKB DOMAIN-CONTAINING PROTEIN"/>
    <property type="match status" value="1"/>
</dbReference>
<reference evidence="5" key="2">
    <citation type="submission" date="2020-09" db="EMBL/GenBank/DDBJ databases">
        <authorList>
            <person name="Sun Q."/>
            <person name="Kim S."/>
        </authorList>
    </citation>
    <scope>NUCLEOTIDE SEQUENCE</scope>
    <source>
        <strain evidence="5">KCTC 22169</strain>
    </source>
</reference>
<dbReference type="GO" id="GO:0016798">
    <property type="term" value="F:hydrolase activity, acting on glycosyl bonds"/>
    <property type="evidence" value="ECO:0007669"/>
    <property type="project" value="TreeGrafter"/>
</dbReference>
<name>A0A918KAL0_9GAMM</name>
<accession>A0A918KAL0</accession>
<dbReference type="Gene3D" id="3.40.1190.20">
    <property type="match status" value="1"/>
</dbReference>
<evidence type="ECO:0000256" key="3">
    <source>
        <dbReference type="ARBA" id="ARBA00022777"/>
    </source>
</evidence>
<dbReference type="SUPFAM" id="SSF46785">
    <property type="entry name" value="Winged helix' DNA-binding domain"/>
    <property type="match status" value="1"/>
</dbReference>
<organism evidence="5 6">
    <name type="scientific">Saccharospirillum salsuginis</name>
    <dbReference type="NCBI Taxonomy" id="418750"/>
    <lineage>
        <taxon>Bacteria</taxon>
        <taxon>Pseudomonadati</taxon>
        <taxon>Pseudomonadota</taxon>
        <taxon>Gammaproteobacteria</taxon>
        <taxon>Oceanospirillales</taxon>
        <taxon>Saccharospirillaceae</taxon>
        <taxon>Saccharospirillum</taxon>
    </lineage>
</organism>
<evidence type="ECO:0000313" key="6">
    <source>
        <dbReference type="Proteomes" id="UP000626148"/>
    </source>
</evidence>
<feature type="domain" description="Carbohydrate kinase PfkB" evidence="4">
    <location>
        <begin position="58"/>
        <end position="344"/>
    </location>
</feature>
<dbReference type="Gene3D" id="1.10.10.10">
    <property type="entry name" value="Winged helix-like DNA-binding domain superfamily/Winged helix DNA-binding domain"/>
    <property type="match status" value="1"/>
</dbReference>
<dbReference type="PROSITE" id="PS00583">
    <property type="entry name" value="PFKB_KINASES_1"/>
    <property type="match status" value="1"/>
</dbReference>
<evidence type="ECO:0000256" key="1">
    <source>
        <dbReference type="ARBA" id="ARBA00022679"/>
    </source>
</evidence>
<protein>
    <submittedName>
        <fullName evidence="5">Kinase</fullName>
    </submittedName>
</protein>